<dbReference type="InterPro" id="IPR017441">
    <property type="entry name" value="Protein_kinase_ATP_BS"/>
</dbReference>
<dbReference type="PANTHER" id="PTHR47987">
    <property type="entry name" value="OS08G0249100 PROTEIN"/>
    <property type="match status" value="1"/>
</dbReference>
<dbReference type="SUPFAM" id="SSF52402">
    <property type="entry name" value="Adenine nucleotide alpha hydrolases-like"/>
    <property type="match status" value="1"/>
</dbReference>
<dbReference type="KEGG" id="cmos:111438348"/>
<dbReference type="Proteomes" id="UP000504609">
    <property type="component" value="Unplaced"/>
</dbReference>
<dbReference type="InterPro" id="IPR046958">
    <property type="entry name" value="RBK1/2/STUNTED"/>
</dbReference>
<evidence type="ECO:0000256" key="4">
    <source>
        <dbReference type="ARBA" id="ARBA00022840"/>
    </source>
</evidence>
<name>A0A6J1EV68_CUCMO</name>
<keyword evidence="8" id="KW-1185">Reference proteome</keyword>
<evidence type="ECO:0000256" key="2">
    <source>
        <dbReference type="ARBA" id="ARBA00022741"/>
    </source>
</evidence>
<dbReference type="Pfam" id="PF00582">
    <property type="entry name" value="Usp"/>
    <property type="match status" value="1"/>
</dbReference>
<dbReference type="InterPro" id="IPR008271">
    <property type="entry name" value="Ser/Thr_kinase_AS"/>
</dbReference>
<dbReference type="Gene3D" id="3.30.200.20">
    <property type="entry name" value="Phosphorylase Kinase, domain 1"/>
    <property type="match status" value="1"/>
</dbReference>
<dbReference type="CDD" id="cd00293">
    <property type="entry name" value="USP-like"/>
    <property type="match status" value="1"/>
</dbReference>
<dbReference type="FunFam" id="1.10.510.10:FF:000284">
    <property type="entry name" value="Putative receptor-like serine/threonine-protein kinase"/>
    <property type="match status" value="1"/>
</dbReference>
<dbReference type="InterPro" id="IPR000719">
    <property type="entry name" value="Prot_kinase_dom"/>
</dbReference>
<keyword evidence="1" id="KW-0808">Transferase</keyword>
<proteinExistence type="predicted"/>
<accession>A0A6J1EV68</accession>
<evidence type="ECO:0000256" key="1">
    <source>
        <dbReference type="ARBA" id="ARBA00022679"/>
    </source>
</evidence>
<dbReference type="RefSeq" id="XP_022932016.1">
    <property type="nucleotide sequence ID" value="XM_023076248.1"/>
</dbReference>
<gene>
    <name evidence="9 10 11" type="primary">LOC111438348</name>
</gene>
<dbReference type="PANTHER" id="PTHR47987:SF5">
    <property type="entry name" value="PROTEIN KINASE DOMAIN-CONTAINING PROTEIN"/>
    <property type="match status" value="1"/>
</dbReference>
<evidence type="ECO:0000313" key="10">
    <source>
        <dbReference type="RefSeq" id="XP_022932017.1"/>
    </source>
</evidence>
<dbReference type="Gene3D" id="3.40.50.12370">
    <property type="match status" value="1"/>
</dbReference>
<dbReference type="GO" id="GO:0004672">
    <property type="term" value="F:protein kinase activity"/>
    <property type="evidence" value="ECO:0007669"/>
    <property type="project" value="InterPro"/>
</dbReference>
<dbReference type="GeneID" id="111438348"/>
<keyword evidence="2 5" id="KW-0547">Nucleotide-binding</keyword>
<dbReference type="InterPro" id="IPR011009">
    <property type="entry name" value="Kinase-like_dom_sf"/>
</dbReference>
<evidence type="ECO:0000313" key="8">
    <source>
        <dbReference type="Proteomes" id="UP000504609"/>
    </source>
</evidence>
<evidence type="ECO:0000256" key="5">
    <source>
        <dbReference type="PROSITE-ProRule" id="PRU10141"/>
    </source>
</evidence>
<feature type="region of interest" description="Disordered" evidence="6">
    <location>
        <begin position="207"/>
        <end position="229"/>
    </location>
</feature>
<evidence type="ECO:0000259" key="7">
    <source>
        <dbReference type="PROSITE" id="PS50011"/>
    </source>
</evidence>
<dbReference type="RefSeq" id="XP_022932018.1">
    <property type="nucleotide sequence ID" value="XM_023076250.1"/>
</dbReference>
<evidence type="ECO:0000256" key="6">
    <source>
        <dbReference type="SAM" id="MobiDB-lite"/>
    </source>
</evidence>
<dbReference type="RefSeq" id="XP_022932017.1">
    <property type="nucleotide sequence ID" value="XM_023076249.1"/>
</dbReference>
<dbReference type="AlphaFoldDB" id="A0A6J1EV68"/>
<feature type="binding site" evidence="5">
    <location>
        <position position="410"/>
    </location>
    <ligand>
        <name>ATP</name>
        <dbReference type="ChEBI" id="CHEBI:30616"/>
    </ligand>
</feature>
<dbReference type="InterPro" id="IPR006016">
    <property type="entry name" value="UspA"/>
</dbReference>
<dbReference type="FunFam" id="3.40.50.620:FF:000177">
    <property type="entry name" value="probable receptor-like serine/threonine-protein kinase At5g57670"/>
    <property type="match status" value="1"/>
</dbReference>
<dbReference type="PROSITE" id="PS50011">
    <property type="entry name" value="PROTEIN_KINASE_DOM"/>
    <property type="match status" value="1"/>
</dbReference>
<feature type="domain" description="Protein kinase" evidence="7">
    <location>
        <begin position="382"/>
        <end position="658"/>
    </location>
</feature>
<evidence type="ECO:0000256" key="3">
    <source>
        <dbReference type="ARBA" id="ARBA00022777"/>
    </source>
</evidence>
<keyword evidence="4 5" id="KW-0067">ATP-binding</keyword>
<protein>
    <submittedName>
        <fullName evidence="9 10">Proline-rich receptor-like protein kinase PERK12 isoform X1</fullName>
    </submittedName>
</protein>
<dbReference type="PROSITE" id="PS00108">
    <property type="entry name" value="PROTEIN_KINASE_ST"/>
    <property type="match status" value="1"/>
</dbReference>
<dbReference type="SMART" id="SM00220">
    <property type="entry name" value="S_TKc"/>
    <property type="match status" value="1"/>
</dbReference>
<organism evidence="8 9">
    <name type="scientific">Cucurbita moschata</name>
    <name type="common">Winter crookneck squash</name>
    <name type="synonym">Cucurbita pepo var. moschata</name>
    <dbReference type="NCBI Taxonomy" id="3662"/>
    <lineage>
        <taxon>Eukaryota</taxon>
        <taxon>Viridiplantae</taxon>
        <taxon>Streptophyta</taxon>
        <taxon>Embryophyta</taxon>
        <taxon>Tracheophyta</taxon>
        <taxon>Spermatophyta</taxon>
        <taxon>Magnoliopsida</taxon>
        <taxon>eudicotyledons</taxon>
        <taxon>Gunneridae</taxon>
        <taxon>Pentapetalae</taxon>
        <taxon>rosids</taxon>
        <taxon>fabids</taxon>
        <taxon>Cucurbitales</taxon>
        <taxon>Cucurbitaceae</taxon>
        <taxon>Cucurbiteae</taxon>
        <taxon>Cucurbita</taxon>
    </lineage>
</organism>
<sequence length="727" mass="80076">MLLPDPAAGHGGSVVVVGVRMELQSRELLTWALVKVAQPGDCVIALHVLDSAAVDEGKLTLLSLVKSFDSMLSAYEGFCNLKQIDLKLKVCRGSPVRKIIRREVDSYGEASLILGTSKSHHRIRSSASVAKYCARKLPSRFSVLAVNSGKVIFQRLATFSTKGQSRADKDRDKNCAAIVEVANEAKADGLATNFIDSHIFLQKSDSGCNDKTERDSVEGTPSSLERNDSGTELVDELPEDIAVGNSLALVPFHKPQGSLTSNSIVSRESSHWKSSWPLLRRIFLSKQHVEKSSKKFSMFQGVLHVPNIQSSSSALVYPDQKQNNSDQDQGSTIDRECGAIVPYGSGYIFGSLPKEVLDLKDKYSSTCRLFTYEELLSATSNFMPENMVGKGGSSYVYRGLLPDGKEIAVKVLKPSENVLKEFVQEVGIIATSTHKNVISLMGFCLEDNNLLLVYGFLSRGSLEENLHGCKKDVNSFGWQERFKVAVGVAEALDYLHNCREEPVIHRDVKSSNILLSENFEPQLSDFGLASWASSCFQITCTDVAGTFGYLAPEYFMHGKVSDKIDVYAFGVVLLELLSGRKPITDNCPKGQESLVMWAKPILKEMKVSELLDPSLGNDYNDDQIGRMILAATLCIRRAPRLRPQISLVLKLLQGDEEITTWARQQVDEYDEFDPSDGEPLPTNIQSHLNLALLGLEDDSLSLGSGIQTISIEDYLQGRCDSRSSSFN</sequence>
<evidence type="ECO:0000313" key="9">
    <source>
        <dbReference type="RefSeq" id="XP_022932016.1"/>
    </source>
</evidence>
<reference evidence="9 10" key="1">
    <citation type="submission" date="2025-04" db="UniProtKB">
        <authorList>
            <consortium name="RefSeq"/>
        </authorList>
    </citation>
    <scope>IDENTIFICATION</scope>
    <source>
        <tissue evidence="9 10">Young leaves</tissue>
    </source>
</reference>
<dbReference type="FunFam" id="3.30.200.20:FF:000268">
    <property type="entry name" value="probable receptor-like serine/threonine-protein kinase At5g57670"/>
    <property type="match status" value="1"/>
</dbReference>
<feature type="compositionally biased region" description="Basic and acidic residues" evidence="6">
    <location>
        <begin position="208"/>
        <end position="217"/>
    </location>
</feature>
<dbReference type="Gene3D" id="1.10.510.10">
    <property type="entry name" value="Transferase(Phosphotransferase) domain 1"/>
    <property type="match status" value="1"/>
</dbReference>
<keyword evidence="3" id="KW-0418">Kinase</keyword>
<dbReference type="Pfam" id="PF00069">
    <property type="entry name" value="Pkinase"/>
    <property type="match status" value="1"/>
</dbReference>
<dbReference type="GO" id="GO:0005524">
    <property type="term" value="F:ATP binding"/>
    <property type="evidence" value="ECO:0007669"/>
    <property type="project" value="UniProtKB-UniRule"/>
</dbReference>
<dbReference type="SUPFAM" id="SSF56112">
    <property type="entry name" value="Protein kinase-like (PK-like)"/>
    <property type="match status" value="1"/>
</dbReference>
<evidence type="ECO:0000313" key="11">
    <source>
        <dbReference type="RefSeq" id="XP_022932018.1"/>
    </source>
</evidence>
<dbReference type="PROSITE" id="PS00107">
    <property type="entry name" value="PROTEIN_KINASE_ATP"/>
    <property type="match status" value="1"/>
</dbReference>